<gene>
    <name evidence="1" type="ORF">DPEC_G00172840</name>
</gene>
<evidence type="ECO:0000313" key="2">
    <source>
        <dbReference type="Proteomes" id="UP001157502"/>
    </source>
</evidence>
<dbReference type="EMBL" id="CM055741">
    <property type="protein sequence ID" value="KAJ8001766.1"/>
    <property type="molecule type" value="Genomic_DNA"/>
</dbReference>
<name>A0ACC2GDS9_DALPE</name>
<dbReference type="Proteomes" id="UP001157502">
    <property type="component" value="Chromosome 14"/>
</dbReference>
<sequence length="104" mass="11625">MQVDGHAFMVLCPGARHRAAIHREANRTRGQGTECERHTGGQGCAQTPVLYRTLHKRGADNIGGRKKETSAEEINRVGIQLRVGYGYKRGIGLIPYTFRSTFER</sequence>
<proteinExistence type="predicted"/>
<keyword evidence="2" id="KW-1185">Reference proteome</keyword>
<evidence type="ECO:0000313" key="1">
    <source>
        <dbReference type="EMBL" id="KAJ8001766.1"/>
    </source>
</evidence>
<reference evidence="1" key="1">
    <citation type="submission" date="2021-05" db="EMBL/GenBank/DDBJ databases">
        <authorList>
            <person name="Pan Q."/>
            <person name="Jouanno E."/>
            <person name="Zahm M."/>
            <person name="Klopp C."/>
            <person name="Cabau C."/>
            <person name="Louis A."/>
            <person name="Berthelot C."/>
            <person name="Parey E."/>
            <person name="Roest Crollius H."/>
            <person name="Montfort J."/>
            <person name="Robinson-Rechavi M."/>
            <person name="Bouchez O."/>
            <person name="Lampietro C."/>
            <person name="Lopez Roques C."/>
            <person name="Donnadieu C."/>
            <person name="Postlethwait J."/>
            <person name="Bobe J."/>
            <person name="Dillon D."/>
            <person name="Chandos A."/>
            <person name="von Hippel F."/>
            <person name="Guiguen Y."/>
        </authorList>
    </citation>
    <scope>NUCLEOTIDE SEQUENCE</scope>
    <source>
        <strain evidence="1">YG-Jan2019</strain>
    </source>
</reference>
<organism evidence="1 2">
    <name type="scientific">Dallia pectoralis</name>
    <name type="common">Alaska blackfish</name>
    <dbReference type="NCBI Taxonomy" id="75939"/>
    <lineage>
        <taxon>Eukaryota</taxon>
        <taxon>Metazoa</taxon>
        <taxon>Chordata</taxon>
        <taxon>Craniata</taxon>
        <taxon>Vertebrata</taxon>
        <taxon>Euteleostomi</taxon>
        <taxon>Actinopterygii</taxon>
        <taxon>Neopterygii</taxon>
        <taxon>Teleostei</taxon>
        <taxon>Protacanthopterygii</taxon>
        <taxon>Esociformes</taxon>
        <taxon>Umbridae</taxon>
        <taxon>Dallia</taxon>
    </lineage>
</organism>
<accession>A0ACC2GDS9</accession>
<comment type="caution">
    <text evidence="1">The sequence shown here is derived from an EMBL/GenBank/DDBJ whole genome shotgun (WGS) entry which is preliminary data.</text>
</comment>
<protein>
    <submittedName>
        <fullName evidence="1">Uncharacterized protein</fullName>
    </submittedName>
</protein>